<dbReference type="AlphaFoldDB" id="A0A9W6CC26"/>
<proteinExistence type="predicted"/>
<accession>A0A9W6CC26</accession>
<dbReference type="Proteomes" id="UP001145094">
    <property type="component" value="Unassembled WGS sequence"/>
</dbReference>
<reference evidence="1" key="3">
    <citation type="journal article" date="2023" name="Int. J. Syst. Evol. Microbiol.">
        <title>Sellimonas catena sp. nov., isolated from human faeces.</title>
        <authorList>
            <person name="Hisatomi A."/>
            <person name="Ohkuma M."/>
            <person name="Sakamoto M."/>
        </authorList>
    </citation>
    <scope>NUCLEOTIDE SEQUENCE</scope>
    <source>
        <strain evidence="1">18CBH55</strain>
    </source>
</reference>
<gene>
    <name evidence="1" type="ORF">Selli2_00450</name>
</gene>
<reference evidence="1" key="2">
    <citation type="submission" date="2022-11" db="EMBL/GenBank/DDBJ databases">
        <title>Draft genome sequence of Sellimonas catena strain 18CBH55.</title>
        <authorList>
            <person name="Atsushi H."/>
            <person name="Moriya O."/>
            <person name="Mitsuo S."/>
        </authorList>
    </citation>
    <scope>NUCLEOTIDE SEQUENCE</scope>
    <source>
        <strain evidence="1">18CBH55</strain>
    </source>
</reference>
<organism evidence="1 2">
    <name type="scientific">Sellimonas catena</name>
    <dbReference type="NCBI Taxonomy" id="2994035"/>
    <lineage>
        <taxon>Bacteria</taxon>
        <taxon>Bacillati</taxon>
        <taxon>Bacillota</taxon>
        <taxon>Clostridia</taxon>
        <taxon>Lachnospirales</taxon>
        <taxon>Lachnospiraceae</taxon>
        <taxon>Sellimonas</taxon>
    </lineage>
</organism>
<evidence type="ECO:0000313" key="1">
    <source>
        <dbReference type="EMBL" id="GLG88619.1"/>
    </source>
</evidence>
<protein>
    <recommendedName>
        <fullName evidence="3">PD-(D/E)XK nuclease family transposase</fullName>
    </recommendedName>
</protein>
<evidence type="ECO:0000313" key="2">
    <source>
        <dbReference type="Proteomes" id="UP001145094"/>
    </source>
</evidence>
<dbReference type="RefSeq" id="WP_405121757.1">
    <property type="nucleotide sequence ID" value="NZ_CP173661.1"/>
</dbReference>
<name>A0A9W6CC26_9FIRM</name>
<sequence>MIFVCDFDPFGEAKYRYSFQNICKEVPDIQLPDGRQIIYLSTCGKNLAEVPEKLVKFLAFVKADLKESQNNFADSYVQKLQEFIVDVKKSREMEARFMILEEMLRDERNAGKTEGVKYTLLETINAYGEIPSELQEKIEKETDLEILKSWFQTALRAGSVEAFEEAIQSR</sequence>
<dbReference type="EMBL" id="BSCH01000001">
    <property type="protein sequence ID" value="GLG88619.1"/>
    <property type="molecule type" value="Genomic_DNA"/>
</dbReference>
<evidence type="ECO:0008006" key="3">
    <source>
        <dbReference type="Google" id="ProtNLM"/>
    </source>
</evidence>
<comment type="caution">
    <text evidence="1">The sequence shown here is derived from an EMBL/GenBank/DDBJ whole genome shotgun (WGS) entry which is preliminary data.</text>
</comment>
<reference evidence="1" key="1">
    <citation type="submission" date="2022-11" db="EMBL/GenBank/DDBJ databases">
        <title>Draft genome sequence of Sellimonas catena strain 18CBH55.</title>
        <authorList>
            <person name="Hisatomi A."/>
            <person name="Ohkuma M."/>
            <person name="Sakamoto M."/>
        </authorList>
    </citation>
    <scope>NUCLEOTIDE SEQUENCE</scope>
    <source>
        <strain evidence="1">18CBH55</strain>
    </source>
</reference>